<evidence type="ECO:0000313" key="1">
    <source>
        <dbReference type="EMBL" id="SVC69714.1"/>
    </source>
</evidence>
<gene>
    <name evidence="1" type="ORF">METZ01_LOCUS322568</name>
</gene>
<accession>A0A382P8I5</accession>
<organism evidence="1">
    <name type="scientific">marine metagenome</name>
    <dbReference type="NCBI Taxonomy" id="408172"/>
    <lineage>
        <taxon>unclassified sequences</taxon>
        <taxon>metagenomes</taxon>
        <taxon>ecological metagenomes</taxon>
    </lineage>
</organism>
<dbReference type="EMBL" id="UINC01105634">
    <property type="protein sequence ID" value="SVC69714.1"/>
    <property type="molecule type" value="Genomic_DNA"/>
</dbReference>
<sequence length="45" mass="5345">SYIRNSIYIIHAIIEITKIVYPAWTHNVNMGFSLRLLTALCFDWF</sequence>
<name>A0A382P8I5_9ZZZZ</name>
<proteinExistence type="predicted"/>
<feature type="non-terminal residue" evidence="1">
    <location>
        <position position="1"/>
    </location>
</feature>
<dbReference type="AlphaFoldDB" id="A0A382P8I5"/>
<reference evidence="1" key="1">
    <citation type="submission" date="2018-05" db="EMBL/GenBank/DDBJ databases">
        <authorList>
            <person name="Lanie J.A."/>
            <person name="Ng W.-L."/>
            <person name="Kazmierczak K.M."/>
            <person name="Andrzejewski T.M."/>
            <person name="Davidsen T.M."/>
            <person name="Wayne K.J."/>
            <person name="Tettelin H."/>
            <person name="Glass J.I."/>
            <person name="Rusch D."/>
            <person name="Podicherti R."/>
            <person name="Tsui H.-C.T."/>
            <person name="Winkler M.E."/>
        </authorList>
    </citation>
    <scope>NUCLEOTIDE SEQUENCE</scope>
</reference>
<protein>
    <submittedName>
        <fullName evidence="1">Uncharacterized protein</fullName>
    </submittedName>
</protein>